<dbReference type="PROSITE" id="PS50949">
    <property type="entry name" value="HTH_GNTR"/>
    <property type="match status" value="1"/>
</dbReference>
<dbReference type="GO" id="GO:0045892">
    <property type="term" value="P:negative regulation of DNA-templated transcription"/>
    <property type="evidence" value="ECO:0007669"/>
    <property type="project" value="TreeGrafter"/>
</dbReference>
<dbReference type="PANTHER" id="PTHR44846:SF1">
    <property type="entry name" value="MANNOSYL-D-GLYCERATE TRANSPORT_METABOLISM SYSTEM REPRESSOR MNGR-RELATED"/>
    <property type="match status" value="1"/>
</dbReference>
<organism evidence="5 7">
    <name type="scientific">Pediococcus ethanolidurans</name>
    <dbReference type="NCBI Taxonomy" id="319653"/>
    <lineage>
        <taxon>Bacteria</taxon>
        <taxon>Bacillati</taxon>
        <taxon>Bacillota</taxon>
        <taxon>Bacilli</taxon>
        <taxon>Lactobacillales</taxon>
        <taxon>Lactobacillaceae</taxon>
        <taxon>Pediococcus</taxon>
    </lineage>
</organism>
<dbReference type="GO" id="GO:0003700">
    <property type="term" value="F:DNA-binding transcription factor activity"/>
    <property type="evidence" value="ECO:0007669"/>
    <property type="project" value="InterPro"/>
</dbReference>
<keyword evidence="2 6" id="KW-0238">DNA-binding</keyword>
<dbReference type="OrthoDB" id="2141316at2"/>
<dbReference type="SUPFAM" id="SSF64288">
    <property type="entry name" value="Chorismate lyase-like"/>
    <property type="match status" value="1"/>
</dbReference>
<keyword evidence="1" id="KW-0805">Transcription regulation</keyword>
<dbReference type="EMBL" id="FOGK01000001">
    <property type="protein sequence ID" value="SER04025.1"/>
    <property type="molecule type" value="Genomic_DNA"/>
</dbReference>
<gene>
    <name evidence="5" type="ORF">IV87_GL000043</name>
    <name evidence="6" type="ORF">SAMN04487973_101124</name>
</gene>
<proteinExistence type="predicted"/>
<protein>
    <submittedName>
        <fullName evidence="6">DNA-binding transcriptional regulator, GntR family</fullName>
    </submittedName>
</protein>
<evidence type="ECO:0000256" key="2">
    <source>
        <dbReference type="ARBA" id="ARBA00023125"/>
    </source>
</evidence>
<evidence type="ECO:0000259" key="4">
    <source>
        <dbReference type="PROSITE" id="PS50949"/>
    </source>
</evidence>
<evidence type="ECO:0000313" key="7">
    <source>
        <dbReference type="Proteomes" id="UP000051749"/>
    </source>
</evidence>
<evidence type="ECO:0000313" key="5">
    <source>
        <dbReference type="EMBL" id="KRN83574.1"/>
    </source>
</evidence>
<evidence type="ECO:0000313" key="6">
    <source>
        <dbReference type="EMBL" id="SER04025.1"/>
    </source>
</evidence>
<dbReference type="PATRIC" id="fig|319653.3.peg.43"/>
<feature type="domain" description="HTH gntR-type" evidence="4">
    <location>
        <begin position="7"/>
        <end position="74"/>
    </location>
</feature>
<dbReference type="SMART" id="SM00866">
    <property type="entry name" value="UTRA"/>
    <property type="match status" value="1"/>
</dbReference>
<dbReference type="Proteomes" id="UP000051749">
    <property type="component" value="Unassembled WGS sequence"/>
</dbReference>
<dbReference type="Pfam" id="PF07702">
    <property type="entry name" value="UTRA"/>
    <property type="match status" value="1"/>
</dbReference>
<evidence type="ECO:0000313" key="8">
    <source>
        <dbReference type="Proteomes" id="UP000182818"/>
    </source>
</evidence>
<dbReference type="InterPro" id="IPR028978">
    <property type="entry name" value="Chorismate_lyase_/UTRA_dom_sf"/>
</dbReference>
<dbReference type="Gene3D" id="3.40.1410.10">
    <property type="entry name" value="Chorismate lyase-like"/>
    <property type="match status" value="1"/>
</dbReference>
<dbReference type="SUPFAM" id="SSF46785">
    <property type="entry name" value="Winged helix' DNA-binding domain"/>
    <property type="match status" value="1"/>
</dbReference>
<dbReference type="STRING" id="319653.SAMN04487973_101124"/>
<comment type="caution">
    <text evidence="5">The sequence shown here is derived from an EMBL/GenBank/DDBJ whole genome shotgun (WGS) entry which is preliminary data.</text>
</comment>
<dbReference type="GeneID" id="76042528"/>
<dbReference type="Gene3D" id="1.10.10.10">
    <property type="entry name" value="Winged helix-like DNA-binding domain superfamily/Winged helix DNA-binding domain"/>
    <property type="match status" value="1"/>
</dbReference>
<dbReference type="PANTHER" id="PTHR44846">
    <property type="entry name" value="MANNOSYL-D-GLYCERATE TRANSPORT/METABOLISM SYSTEM REPRESSOR MNGR-RELATED"/>
    <property type="match status" value="1"/>
</dbReference>
<keyword evidence="8" id="KW-1185">Reference proteome</keyword>
<accession>A0A0R2K6U3</accession>
<evidence type="ECO:0000256" key="1">
    <source>
        <dbReference type="ARBA" id="ARBA00023015"/>
    </source>
</evidence>
<dbReference type="AlphaFoldDB" id="A0A0R2K6U3"/>
<dbReference type="Proteomes" id="UP000182818">
    <property type="component" value="Unassembled WGS sequence"/>
</dbReference>
<dbReference type="InterPro" id="IPR050679">
    <property type="entry name" value="Bact_HTH_transcr_reg"/>
</dbReference>
<dbReference type="RefSeq" id="WP_057804891.1">
    <property type="nucleotide sequence ID" value="NZ_BJYP01000001.1"/>
</dbReference>
<dbReference type="GO" id="GO:0003677">
    <property type="term" value="F:DNA binding"/>
    <property type="evidence" value="ECO:0007669"/>
    <property type="project" value="UniProtKB-KW"/>
</dbReference>
<dbReference type="Pfam" id="PF00392">
    <property type="entry name" value="GntR"/>
    <property type="match status" value="1"/>
</dbReference>
<dbReference type="InterPro" id="IPR036390">
    <property type="entry name" value="WH_DNA-bd_sf"/>
</dbReference>
<evidence type="ECO:0000256" key="3">
    <source>
        <dbReference type="ARBA" id="ARBA00023163"/>
    </source>
</evidence>
<dbReference type="EMBL" id="JQBY01000001">
    <property type="protein sequence ID" value="KRN83574.1"/>
    <property type="molecule type" value="Genomic_DNA"/>
</dbReference>
<dbReference type="SMART" id="SM00345">
    <property type="entry name" value="HTH_GNTR"/>
    <property type="match status" value="1"/>
</dbReference>
<dbReference type="PRINTS" id="PR00035">
    <property type="entry name" value="HTHGNTR"/>
</dbReference>
<dbReference type="InterPro" id="IPR011663">
    <property type="entry name" value="UTRA"/>
</dbReference>
<dbReference type="InterPro" id="IPR036388">
    <property type="entry name" value="WH-like_DNA-bd_sf"/>
</dbReference>
<name>A0A0R2K6U3_9LACO</name>
<reference evidence="6 8" key="2">
    <citation type="submission" date="2016-10" db="EMBL/GenBank/DDBJ databases">
        <authorList>
            <person name="Varghese N."/>
            <person name="Submissions S."/>
        </authorList>
    </citation>
    <scope>NUCLEOTIDE SEQUENCE [LARGE SCALE GENOMIC DNA]</scope>
    <source>
        <strain evidence="6 8">CGMCC 1.3889</strain>
    </source>
</reference>
<dbReference type="CDD" id="cd07377">
    <property type="entry name" value="WHTH_GntR"/>
    <property type="match status" value="1"/>
</dbReference>
<keyword evidence="3" id="KW-0804">Transcription</keyword>
<dbReference type="InterPro" id="IPR000524">
    <property type="entry name" value="Tscrpt_reg_HTH_GntR"/>
</dbReference>
<reference evidence="5 7" key="1">
    <citation type="journal article" date="2015" name="Genome Announc.">
        <title>Expanding the biotechnology potential of lactobacilli through comparative genomics of 213 strains and associated genera.</title>
        <authorList>
            <person name="Sun Z."/>
            <person name="Harris H.M."/>
            <person name="McCann A."/>
            <person name="Guo C."/>
            <person name="Argimon S."/>
            <person name="Zhang W."/>
            <person name="Yang X."/>
            <person name="Jeffery I.B."/>
            <person name="Cooney J.C."/>
            <person name="Kagawa T.F."/>
            <person name="Liu W."/>
            <person name="Song Y."/>
            <person name="Salvetti E."/>
            <person name="Wrobel A."/>
            <person name="Rasinkangas P."/>
            <person name="Parkhill J."/>
            <person name="Rea M.C."/>
            <person name="O'Sullivan O."/>
            <person name="Ritari J."/>
            <person name="Douillard F.P."/>
            <person name="Paul Ross R."/>
            <person name="Yang R."/>
            <person name="Briner A.E."/>
            <person name="Felis G.E."/>
            <person name="de Vos W.M."/>
            <person name="Barrangou R."/>
            <person name="Klaenhammer T.R."/>
            <person name="Caufield P.W."/>
            <person name="Cui Y."/>
            <person name="Zhang H."/>
            <person name="O'Toole P.W."/>
        </authorList>
    </citation>
    <scope>NUCLEOTIDE SEQUENCE [LARGE SCALE GENOMIC DNA]</scope>
    <source>
        <strain evidence="5 7">DSM 22301</strain>
    </source>
</reference>
<sequence>MKLSKKLPLYKQLADALEYRIKTEHFHNNKLPSERELMKTYSLSRNTVRQAIEQLVIAEIVFRKRTSGTFINTVKSSTDSSKTVSRSKDIEKDDKEQKLKYQAEILDYTLKRANEDIAKDLGIKSDTYFIRITRVYLLQNKPVMIEKVYRPRKKSFNNLFDEKSKWINDKKYKEVNALSDDLRMNIYIFTEMAGTKDAKILQVTEKTFCTVIKQIIQTKYGKTVEMCIQKFNDTSYVYQLHYNNK</sequence>